<dbReference type="AlphaFoldDB" id="A0ABD4TBB1"/>
<comment type="caution">
    <text evidence="2">The sequence shown here is derived from an EMBL/GenBank/DDBJ whole genome shotgun (WGS) entry which is preliminary data.</text>
</comment>
<feature type="transmembrane region" description="Helical" evidence="1">
    <location>
        <begin position="35"/>
        <end position="57"/>
    </location>
</feature>
<keyword evidence="2" id="KW-0482">Metalloprotease</keyword>
<proteinExistence type="predicted"/>
<protein>
    <submittedName>
        <fullName evidence="2">YhfC family intramembrane metalloprotease</fullName>
    </submittedName>
</protein>
<evidence type="ECO:0000256" key="1">
    <source>
        <dbReference type="SAM" id="Phobius"/>
    </source>
</evidence>
<dbReference type="GO" id="GO:0008237">
    <property type="term" value="F:metallopeptidase activity"/>
    <property type="evidence" value="ECO:0007669"/>
    <property type="project" value="UniProtKB-KW"/>
</dbReference>
<keyword evidence="1" id="KW-0472">Membrane</keyword>
<dbReference type="Proteomes" id="UP001523230">
    <property type="component" value="Unassembled WGS sequence"/>
</dbReference>
<dbReference type="RefSeq" id="WP_250986702.1">
    <property type="nucleotide sequence ID" value="NZ_QFDM01000001.1"/>
</dbReference>
<organism evidence="2 3">
    <name type="scientific">Methanoculleus oceani</name>
    <dbReference type="NCBI Taxonomy" id="2184756"/>
    <lineage>
        <taxon>Archaea</taxon>
        <taxon>Methanobacteriati</taxon>
        <taxon>Methanobacteriota</taxon>
        <taxon>Stenosarchaea group</taxon>
        <taxon>Methanomicrobia</taxon>
        <taxon>Methanomicrobiales</taxon>
        <taxon>Methanomicrobiaceae</taxon>
        <taxon>Methanoculleus</taxon>
    </lineage>
</organism>
<keyword evidence="3" id="KW-1185">Reference proteome</keyword>
<keyword evidence="1" id="KW-0812">Transmembrane</keyword>
<gene>
    <name evidence="2" type="ORF">DIC75_03950</name>
</gene>
<feature type="transmembrane region" description="Helical" evidence="1">
    <location>
        <begin position="120"/>
        <end position="144"/>
    </location>
</feature>
<sequence length="260" mass="28625">MDPLVVATFAVVALLEIIVPLVLGYWIVRKFGVPWRIFGLGALFFIVVQVVHVPLVLVTQTPLYFAILPFGTTAAVAVIAVYLGLLAGLFEEIGRYLVYRYYFLRRDIALTRENGLQFGAGWGGVESIFVALLVLTSMVSYIVITSDGSMFPLPDDPAVQGQIEAVRALAPLDILPGLAERMMVIPLHIAWSLMVLAAVVYGRKTLLALAILWHAAVDAAAVYLVQMYGLFVTEAAVFVFSVIGVAYIFWEWRRMGTRAV</sequence>
<name>A0ABD4TBB1_9EURY</name>
<keyword evidence="2" id="KW-0645">Protease</keyword>
<feature type="transmembrane region" description="Helical" evidence="1">
    <location>
        <begin position="63"/>
        <end position="90"/>
    </location>
</feature>
<dbReference type="InterPro" id="IPR011397">
    <property type="entry name" value="YhfC"/>
</dbReference>
<feature type="transmembrane region" description="Helical" evidence="1">
    <location>
        <begin position="231"/>
        <end position="250"/>
    </location>
</feature>
<evidence type="ECO:0000313" key="3">
    <source>
        <dbReference type="Proteomes" id="UP001523230"/>
    </source>
</evidence>
<keyword evidence="2" id="KW-0378">Hydrolase</keyword>
<feature type="transmembrane region" description="Helical" evidence="1">
    <location>
        <begin position="206"/>
        <end position="225"/>
    </location>
</feature>
<dbReference type="Pfam" id="PF10086">
    <property type="entry name" value="YhfC"/>
    <property type="match status" value="1"/>
</dbReference>
<reference evidence="2 3" key="1">
    <citation type="submission" date="2018-05" db="EMBL/GenBank/DDBJ databases">
        <title>Isolation and characterization of genus Methanoculleus species and their viruses from deep sea marine sediment offshore southwestern Taiwan.</title>
        <authorList>
            <person name="Wei W.-H."/>
            <person name="Chen W.-C."/>
            <person name="Lai M.-C."/>
            <person name="Chen S.-C."/>
        </authorList>
    </citation>
    <scope>NUCLEOTIDE SEQUENCE [LARGE SCALE GENOMIC DNA]</scope>
    <source>
        <strain evidence="2 3">CWC-02</strain>
    </source>
</reference>
<dbReference type="EMBL" id="QFDM01000001">
    <property type="protein sequence ID" value="MCM2465470.1"/>
    <property type="molecule type" value="Genomic_DNA"/>
</dbReference>
<evidence type="ECO:0000313" key="2">
    <source>
        <dbReference type="EMBL" id="MCM2465470.1"/>
    </source>
</evidence>
<accession>A0ABD4TBB1</accession>
<feature type="transmembrane region" description="Helical" evidence="1">
    <location>
        <begin position="182"/>
        <end position="201"/>
    </location>
</feature>
<feature type="transmembrane region" description="Helical" evidence="1">
    <location>
        <begin position="6"/>
        <end position="28"/>
    </location>
</feature>
<keyword evidence="1" id="KW-1133">Transmembrane helix</keyword>